<evidence type="ECO:0000259" key="1">
    <source>
        <dbReference type="PROSITE" id="PS50866"/>
    </source>
</evidence>
<reference evidence="2 3" key="1">
    <citation type="submission" date="2016-10" db="EMBL/GenBank/DDBJ databases">
        <authorList>
            <person name="de Groot N.N."/>
        </authorList>
    </citation>
    <scope>NUCLEOTIDE SEQUENCE [LARGE SCALE GENOMIC DNA]</scope>
    <source>
        <strain evidence="3">E92,LMG 26720,CCM 7988</strain>
    </source>
</reference>
<dbReference type="PROSITE" id="PS50866">
    <property type="entry name" value="GOLD"/>
    <property type="match status" value="1"/>
</dbReference>
<dbReference type="RefSeq" id="WP_092019762.1">
    <property type="nucleotide sequence ID" value="NZ_FOXH01000022.1"/>
</dbReference>
<dbReference type="STRING" id="1079859.SAMN04515674_12263"/>
<evidence type="ECO:0000313" key="3">
    <source>
        <dbReference type="Proteomes" id="UP000199306"/>
    </source>
</evidence>
<dbReference type="Pfam" id="PF10670">
    <property type="entry name" value="DUF4198"/>
    <property type="match status" value="1"/>
</dbReference>
<proteinExistence type="predicted"/>
<dbReference type="Proteomes" id="UP000199306">
    <property type="component" value="Unassembled WGS sequence"/>
</dbReference>
<accession>A0A1I5YY06</accession>
<name>A0A1I5YY06_9BACT</name>
<dbReference type="InterPro" id="IPR009038">
    <property type="entry name" value="GOLD_dom"/>
</dbReference>
<feature type="domain" description="GOLD" evidence="1">
    <location>
        <begin position="149"/>
        <end position="234"/>
    </location>
</feature>
<dbReference type="OrthoDB" id="1345900at2"/>
<protein>
    <recommendedName>
        <fullName evidence="1">GOLD domain-containing protein</fullName>
    </recommendedName>
</protein>
<evidence type="ECO:0000313" key="2">
    <source>
        <dbReference type="EMBL" id="SFQ49000.1"/>
    </source>
</evidence>
<keyword evidence="3" id="KW-1185">Reference proteome</keyword>
<gene>
    <name evidence="2" type="ORF">SAMN04515674_12263</name>
</gene>
<sequence>MNISKINRLLSVLLLLMFPLISMAHGYWLEVNSLAKAGQAVSIRLFYGEYAEQVRETGDRLNKMADIKVYVLDENGKKTEVLMKQTNTHWEGSFTPEKEGFYQVLGINDQREVQDWTKHNLGVIRPVQFLRANFTAGKKATVTNHPQFLDVSLKKDQGKYILTALKDQKPALKAKLTIVSPSGWEKSKSTDEQGEIAFQTLEKGIYLIEFEWIDKTPGTFKNKNYESVRYQSNTTFVVE</sequence>
<dbReference type="AlphaFoldDB" id="A0A1I5YY06"/>
<organism evidence="2 3">
    <name type="scientific">Pseudarcicella hirudinis</name>
    <dbReference type="NCBI Taxonomy" id="1079859"/>
    <lineage>
        <taxon>Bacteria</taxon>
        <taxon>Pseudomonadati</taxon>
        <taxon>Bacteroidota</taxon>
        <taxon>Cytophagia</taxon>
        <taxon>Cytophagales</taxon>
        <taxon>Flectobacillaceae</taxon>
        <taxon>Pseudarcicella</taxon>
    </lineage>
</organism>
<dbReference type="EMBL" id="FOXH01000022">
    <property type="protein sequence ID" value="SFQ49000.1"/>
    <property type="molecule type" value="Genomic_DNA"/>
</dbReference>
<dbReference type="InterPro" id="IPR019613">
    <property type="entry name" value="DUF4198"/>
</dbReference>